<evidence type="ECO:0000313" key="4">
    <source>
        <dbReference type="EMBL" id="MFE9172397.1"/>
    </source>
</evidence>
<dbReference type="InterPro" id="IPR020459">
    <property type="entry name" value="AMP-binding"/>
</dbReference>
<dbReference type="InterPro" id="IPR010071">
    <property type="entry name" value="AA_adenyl_dom"/>
</dbReference>
<dbReference type="SUPFAM" id="SSF56801">
    <property type="entry name" value="Acetyl-CoA synthetase-like"/>
    <property type="match status" value="1"/>
</dbReference>
<dbReference type="InterPro" id="IPR000415">
    <property type="entry name" value="Nitroreductase-like"/>
</dbReference>
<dbReference type="InterPro" id="IPR001031">
    <property type="entry name" value="Thioesterase"/>
</dbReference>
<dbReference type="PROSITE" id="PS50075">
    <property type="entry name" value="CARRIER"/>
    <property type="match status" value="1"/>
</dbReference>
<dbReference type="SUPFAM" id="SSF53474">
    <property type="entry name" value="alpha/beta-Hydrolases"/>
    <property type="match status" value="1"/>
</dbReference>
<dbReference type="Gene3D" id="3.30.429.10">
    <property type="entry name" value="Macrophage Migration Inhibitory Factor"/>
    <property type="match status" value="1"/>
</dbReference>
<dbReference type="RefSeq" id="WP_388349922.1">
    <property type="nucleotide sequence ID" value="NZ_JBIAFJ010000022.1"/>
</dbReference>
<dbReference type="InterPro" id="IPR029058">
    <property type="entry name" value="AB_hydrolase_fold"/>
</dbReference>
<dbReference type="InterPro" id="IPR020802">
    <property type="entry name" value="TesA-like"/>
</dbReference>
<dbReference type="CDD" id="cd05930">
    <property type="entry name" value="A_NRPS"/>
    <property type="match status" value="1"/>
</dbReference>
<dbReference type="InterPro" id="IPR009081">
    <property type="entry name" value="PP-bd_ACP"/>
</dbReference>
<dbReference type="SMART" id="SM00824">
    <property type="entry name" value="PKS_TE"/>
    <property type="match status" value="1"/>
</dbReference>
<dbReference type="PANTHER" id="PTHR45527:SF1">
    <property type="entry name" value="FATTY ACID SYNTHASE"/>
    <property type="match status" value="1"/>
</dbReference>
<gene>
    <name evidence="4" type="ORF">ACFYNZ_23455</name>
</gene>
<feature type="domain" description="Carrier" evidence="3">
    <location>
        <begin position="944"/>
        <end position="1019"/>
    </location>
</feature>
<dbReference type="InterPro" id="IPR036736">
    <property type="entry name" value="ACP-like_sf"/>
</dbReference>
<dbReference type="PROSITE" id="PS00455">
    <property type="entry name" value="AMP_BINDING"/>
    <property type="match status" value="1"/>
</dbReference>
<dbReference type="InterPro" id="IPR000873">
    <property type="entry name" value="AMP-dep_synth/lig_dom"/>
</dbReference>
<dbReference type="Gene3D" id="3.40.50.980">
    <property type="match status" value="2"/>
</dbReference>
<dbReference type="Gene3D" id="3.40.109.10">
    <property type="entry name" value="NADH Oxidase"/>
    <property type="match status" value="1"/>
</dbReference>
<dbReference type="Gene3D" id="3.40.50.1820">
    <property type="entry name" value="alpha/beta hydrolase"/>
    <property type="match status" value="1"/>
</dbReference>
<dbReference type="SUPFAM" id="SSF55331">
    <property type="entry name" value="Tautomerase/MIF"/>
    <property type="match status" value="1"/>
</dbReference>
<keyword evidence="1" id="KW-0596">Phosphopantetheine</keyword>
<dbReference type="SMART" id="SM00823">
    <property type="entry name" value="PKS_PP"/>
    <property type="match status" value="1"/>
</dbReference>
<organism evidence="4 5">
    <name type="scientific">Streptomyces kebangsaanensis</name>
    <dbReference type="NCBI Taxonomy" id="864058"/>
    <lineage>
        <taxon>Bacteria</taxon>
        <taxon>Bacillati</taxon>
        <taxon>Actinomycetota</taxon>
        <taxon>Actinomycetes</taxon>
        <taxon>Kitasatosporales</taxon>
        <taxon>Streptomycetaceae</taxon>
        <taxon>Streptomyces</taxon>
    </lineage>
</organism>
<dbReference type="InterPro" id="IPR020845">
    <property type="entry name" value="AMP-binding_CS"/>
</dbReference>
<dbReference type="Pfam" id="PF00501">
    <property type="entry name" value="AMP-binding"/>
    <property type="match status" value="1"/>
</dbReference>
<proteinExistence type="predicted"/>
<evidence type="ECO:0000313" key="5">
    <source>
        <dbReference type="Proteomes" id="UP001601197"/>
    </source>
</evidence>
<accession>A0ABW6KYS0</accession>
<dbReference type="PROSITE" id="PS00012">
    <property type="entry name" value="PHOSPHOPANTETHEINE"/>
    <property type="match status" value="1"/>
</dbReference>
<protein>
    <submittedName>
        <fullName evidence="4">Amino acid adenylation domain-containing protein</fullName>
    </submittedName>
</protein>
<dbReference type="SUPFAM" id="SSF47336">
    <property type="entry name" value="ACP-like"/>
    <property type="match status" value="1"/>
</dbReference>
<dbReference type="InterPro" id="IPR014347">
    <property type="entry name" value="Tautomerase/MIF_sf"/>
</dbReference>
<dbReference type="Gene3D" id="1.10.1200.10">
    <property type="entry name" value="ACP-like"/>
    <property type="match status" value="1"/>
</dbReference>
<dbReference type="NCBIfam" id="TIGR01733">
    <property type="entry name" value="AA-adenyl-dom"/>
    <property type="match status" value="1"/>
</dbReference>
<comment type="caution">
    <text evidence="4">The sequence shown here is derived from an EMBL/GenBank/DDBJ whole genome shotgun (WGS) entry which is preliminary data.</text>
</comment>
<dbReference type="PANTHER" id="PTHR45527">
    <property type="entry name" value="NONRIBOSOMAL PEPTIDE SYNTHETASE"/>
    <property type="match status" value="1"/>
</dbReference>
<sequence length="1382" mass="152059">MSANETPSTRLVVPCLTDLLSEQARSAPDRVAVVHGEHRLTYAELVRHSRDLGAFLGGAGVARGSRVGLFMEPSLDLMVGAWGILCAGAAYLPLSPEYPEGRIAYMMEDAGVDVVLTQEHLRSALQDLSGTGTRVVTLGDARRTLEEERRMPESSRTLDERVSAVDIRPDDLAYVIYTSGSTGKPKGVMIERRSIVNQMRWLRDVCRLDGGKTVLQKTPISFDAAQWEILAPACGSKVVMGEPGIYRDPEAIIDTIVRHDVTTLQCVPTLLQALIDTEDLPSCRSLRQIFSGGEALSRSLARQCLDTLPDCRLTNLYGPTECTINASAFAVDRAAVDDGPHTMPIGTPVHGTTFHVLNADGHPAAVGEVGELHIGGVQVARGYLNRPDLTADEFLEDPFAAEPGARLYRTGDLAHWNPDGTVQFVGRADNQVKLRGYRVELDEISRTIETHDWVRSAAVLLRDDTATGFQNLVAFVELNPREAALMDQGNHGAHHQSKRSRLQVRAQLSNNGCRDEAELAGRPVVALPGAEATPRQRALAFARKTYRFYEGGEVRQDDILRLLGRRGTGADGAARTPKSLSRAELGEILRNFGQHLGDERLLPKYAYASPGSLYATQMYLELTGVGGVSPGLYYYHPLHHRLVRVGSTPERSGPRARIHFLGKHRAIEPVYRNNIREVLEIEAGHMVGLFEEILPTYGLDITAAAHRPAVKDRLDCAAEDHYLGTFEWVPYGTAAPADALDLYVQAHPGKIADLPAGQYRYDEGRLVRVSDALVLKKHVIAINQRVYERAAFGIALVARDRDPWRHYVDLGRGLQRLQMNDLNLGLMSSGYSSKTGAPLPAATRLEQILTACRMPTGPSYFCVGGRVSDEQVRSEGMKEDTVHMQGPTELIKEDLTRLLPHYMVPNRIVVLDRLPLTVNGKIDTKALEVSQQAELSVSERAFVAPRTRTERRVRDVWQAVLKHERISVVADFFESGGNSLIAVRLVGRLNKAFGSTLPLQVLFDAPTVEKLARRLDAEVSASVSRLVRLQPEGTGTPLHCWPGLGGYPMNLRPLAAALGTGRPVYGVQAHGINPGEVPYATVREMALADVEVIRSVQPSGPYLLCGYSFGARIAFEAAHQLERAGERVEHLFLVAPGQPRLRFEDATTDGTADFSDRGFLAILFSVFAGTLDGPVLEECLRTVTDEEGFVAFVVARFRGLDEELVRAVTGIVRQTYSATYEFHELAGRRLDSPVTLVKAADDNYSFIESQDGYSAEPPSVHRLTAGHYAVLREPHVAELAALIRDRLHGAPRTSRPTRVSHALSQEVGVPHVNIKHFPVPITREQETELVAAVTAAVRNAFGCKEDVVSISLEPVEQEVWNERVYLPEIVQRKDLLRKAPDY</sequence>
<dbReference type="Gene3D" id="2.30.38.10">
    <property type="entry name" value="Luciferase, Domain 3"/>
    <property type="match status" value="1"/>
</dbReference>
<name>A0ABW6KYS0_9ACTN</name>
<keyword evidence="5" id="KW-1185">Reference proteome</keyword>
<evidence type="ECO:0000256" key="2">
    <source>
        <dbReference type="ARBA" id="ARBA00022553"/>
    </source>
</evidence>
<dbReference type="InterPro" id="IPR045851">
    <property type="entry name" value="AMP-bd_C_sf"/>
</dbReference>
<keyword evidence="2" id="KW-0597">Phosphoprotein</keyword>
<dbReference type="InterPro" id="IPR020806">
    <property type="entry name" value="PKS_PP-bd"/>
</dbReference>
<dbReference type="Gene3D" id="3.30.300.30">
    <property type="match status" value="2"/>
</dbReference>
<dbReference type="Pfam" id="PF00975">
    <property type="entry name" value="Thioesterase"/>
    <property type="match status" value="1"/>
</dbReference>
<dbReference type="Pfam" id="PF00550">
    <property type="entry name" value="PP-binding"/>
    <property type="match status" value="1"/>
</dbReference>
<evidence type="ECO:0000259" key="3">
    <source>
        <dbReference type="PROSITE" id="PS50075"/>
    </source>
</evidence>
<evidence type="ECO:0000256" key="1">
    <source>
        <dbReference type="ARBA" id="ARBA00022450"/>
    </source>
</evidence>
<dbReference type="PRINTS" id="PR00154">
    <property type="entry name" value="AMPBINDING"/>
</dbReference>
<reference evidence="4 5" key="1">
    <citation type="submission" date="2024-10" db="EMBL/GenBank/DDBJ databases">
        <title>The Natural Products Discovery Center: Release of the First 8490 Sequenced Strains for Exploring Actinobacteria Biosynthetic Diversity.</title>
        <authorList>
            <person name="Kalkreuter E."/>
            <person name="Kautsar S.A."/>
            <person name="Yang D."/>
            <person name="Bader C.D."/>
            <person name="Teijaro C.N."/>
            <person name="Fluegel L."/>
            <person name="Davis C.M."/>
            <person name="Simpson J.R."/>
            <person name="Lauterbach L."/>
            <person name="Steele A.D."/>
            <person name="Gui C."/>
            <person name="Meng S."/>
            <person name="Li G."/>
            <person name="Viehrig K."/>
            <person name="Ye F."/>
            <person name="Su P."/>
            <person name="Kiefer A.F."/>
            <person name="Nichols A."/>
            <person name="Cepeda A.J."/>
            <person name="Yan W."/>
            <person name="Fan B."/>
            <person name="Jiang Y."/>
            <person name="Adhikari A."/>
            <person name="Zheng C.-J."/>
            <person name="Schuster L."/>
            <person name="Cowan T.M."/>
            <person name="Smanski M.J."/>
            <person name="Chevrette M.G."/>
            <person name="De Carvalho L.P.S."/>
            <person name="Shen B."/>
        </authorList>
    </citation>
    <scope>NUCLEOTIDE SEQUENCE [LARGE SCALE GENOMIC DNA]</scope>
    <source>
        <strain evidence="4 5">NPDC007147</strain>
    </source>
</reference>
<dbReference type="Proteomes" id="UP001601197">
    <property type="component" value="Unassembled WGS sequence"/>
</dbReference>
<dbReference type="EMBL" id="JBIAFJ010000022">
    <property type="protein sequence ID" value="MFE9172397.1"/>
    <property type="molecule type" value="Genomic_DNA"/>
</dbReference>
<dbReference type="InterPro" id="IPR006162">
    <property type="entry name" value="Ppantetheine_attach_site"/>
</dbReference>